<feature type="domain" description="Mur ligase C-terminal" evidence="11">
    <location>
        <begin position="308"/>
        <end position="431"/>
    </location>
</feature>
<proteinExistence type="inferred from homology"/>
<dbReference type="PANTHER" id="PTHR43692:SF1">
    <property type="entry name" value="UDP-N-ACETYLMURAMOYLALANINE--D-GLUTAMATE LIGASE"/>
    <property type="match status" value="1"/>
</dbReference>
<evidence type="ECO:0000256" key="3">
    <source>
        <dbReference type="ARBA" id="ARBA00022490"/>
    </source>
</evidence>
<dbReference type="NCBIfam" id="TIGR01087">
    <property type="entry name" value="murD"/>
    <property type="match status" value="1"/>
</dbReference>
<evidence type="ECO:0000256" key="9">
    <source>
        <dbReference type="HAMAP-Rule" id="MF_00639"/>
    </source>
</evidence>
<dbReference type="EC" id="6.3.2.9" evidence="9 10"/>
<evidence type="ECO:0000256" key="4">
    <source>
        <dbReference type="ARBA" id="ARBA00022598"/>
    </source>
</evidence>
<comment type="similarity">
    <text evidence="9">Belongs to the MurCDEF family.</text>
</comment>
<dbReference type="Pfam" id="PF21799">
    <property type="entry name" value="MurD-like_N"/>
    <property type="match status" value="1"/>
</dbReference>
<dbReference type="Gene3D" id="3.90.190.20">
    <property type="entry name" value="Mur ligase, C-terminal domain"/>
    <property type="match status" value="1"/>
</dbReference>
<dbReference type="AlphaFoldDB" id="A0A1H6FEB9"/>
<dbReference type="Gene3D" id="3.40.1190.10">
    <property type="entry name" value="Mur-like, catalytic domain"/>
    <property type="match status" value="1"/>
</dbReference>
<gene>
    <name evidence="9 13" type="primary">murD</name>
    <name evidence="13" type="ORF">MBHS_04322</name>
</gene>
<dbReference type="GO" id="GO:0008764">
    <property type="term" value="F:UDP-N-acetylmuramoylalanine-D-glutamate ligase activity"/>
    <property type="evidence" value="ECO:0007669"/>
    <property type="project" value="UniProtKB-UniRule"/>
</dbReference>
<evidence type="ECO:0000313" key="14">
    <source>
        <dbReference type="Proteomes" id="UP000236724"/>
    </source>
</evidence>
<evidence type="ECO:0000256" key="1">
    <source>
        <dbReference type="ARBA" id="ARBA00004496"/>
    </source>
</evidence>
<keyword evidence="7 9" id="KW-0067">ATP-binding</keyword>
<dbReference type="InterPro" id="IPR004101">
    <property type="entry name" value="Mur_ligase_C"/>
</dbReference>
<dbReference type="GO" id="GO:0005524">
    <property type="term" value="F:ATP binding"/>
    <property type="evidence" value="ECO:0007669"/>
    <property type="project" value="UniProtKB-UniRule"/>
</dbReference>
<comment type="subcellular location">
    <subcellularLocation>
        <location evidence="1 9 10">Cytoplasm</location>
    </subcellularLocation>
</comment>
<dbReference type="SUPFAM" id="SSF53244">
    <property type="entry name" value="MurD-like peptide ligases, peptide-binding domain"/>
    <property type="match status" value="1"/>
</dbReference>
<sequence>MKIQSLAHKKVAIYGYGREGQSILRAIRQQLPSQPLVILNDTDLVDTPDVPDKTEVYIGKAIAKQLKVMDVVIKSPGIPAYKPEILAAKAQGVAFTSATQLWFDEHPQAQVICVTGTKGKSTTSSLIAHLLRAKGVPVALGGNIGTPLFDLPEIPQSGYWVLELSSYQTHDLAIKPILNVLLNLFPEHLDWHGNIERYFRDKLHLLIQSPQTPALLNFTDPQTQDFMPTLQPQLKKIAYFNHNSGFYVKNGILNNKKQGLLSTTDWHLPGEHNLINLGAALSTLQQLGFEFNRDTLKTSLADFQPLAHRLRTLGQKAGRLYVDDSISTTPQSAQAAVQAFPDYAITLLLGGYDRGLEWHDAAHFFVARPVQRIITLPENGPRIAAAIHAAQQQNSNPKNDEPEVYAATDLADAIKQAKQHTPPGGLILLSPGSPSYGTFQDFKARGKAFAHYAGFEVIQ</sequence>
<dbReference type="UniPathway" id="UPA00219"/>
<comment type="catalytic activity">
    <reaction evidence="9 10">
        <text>UDP-N-acetyl-alpha-D-muramoyl-L-alanine + D-glutamate + ATP = UDP-N-acetyl-alpha-D-muramoyl-L-alanyl-D-glutamate + ADP + phosphate + H(+)</text>
        <dbReference type="Rhea" id="RHEA:16429"/>
        <dbReference type="ChEBI" id="CHEBI:15378"/>
        <dbReference type="ChEBI" id="CHEBI:29986"/>
        <dbReference type="ChEBI" id="CHEBI:30616"/>
        <dbReference type="ChEBI" id="CHEBI:43474"/>
        <dbReference type="ChEBI" id="CHEBI:83898"/>
        <dbReference type="ChEBI" id="CHEBI:83900"/>
        <dbReference type="ChEBI" id="CHEBI:456216"/>
        <dbReference type="EC" id="6.3.2.9"/>
    </reaction>
</comment>
<keyword evidence="14" id="KW-1185">Reference proteome</keyword>
<dbReference type="OrthoDB" id="9809796at2"/>
<comment type="function">
    <text evidence="9 10">Cell wall formation. Catalyzes the addition of glutamate to the nucleotide precursor UDP-N-acetylmuramoyl-L-alanine (UMA).</text>
</comment>
<dbReference type="GO" id="GO:0008360">
    <property type="term" value="P:regulation of cell shape"/>
    <property type="evidence" value="ECO:0007669"/>
    <property type="project" value="UniProtKB-KW"/>
</dbReference>
<dbReference type="EMBL" id="FMSV02000549">
    <property type="protein sequence ID" value="SEH08430.1"/>
    <property type="molecule type" value="Genomic_DNA"/>
</dbReference>
<evidence type="ECO:0000256" key="7">
    <source>
        <dbReference type="ARBA" id="ARBA00022840"/>
    </source>
</evidence>
<evidence type="ECO:0000256" key="5">
    <source>
        <dbReference type="ARBA" id="ARBA00022618"/>
    </source>
</evidence>
<keyword evidence="3 9" id="KW-0963">Cytoplasm</keyword>
<comment type="pathway">
    <text evidence="2 9 10">Cell wall biogenesis; peptidoglycan biosynthesis.</text>
</comment>
<dbReference type="SUPFAM" id="SSF53623">
    <property type="entry name" value="MurD-like peptide ligases, catalytic domain"/>
    <property type="match status" value="1"/>
</dbReference>
<keyword evidence="5 9" id="KW-0132">Cell division</keyword>
<evidence type="ECO:0000256" key="2">
    <source>
        <dbReference type="ARBA" id="ARBA00004752"/>
    </source>
</evidence>
<dbReference type="InterPro" id="IPR036615">
    <property type="entry name" value="Mur_ligase_C_dom_sf"/>
</dbReference>
<dbReference type="InterPro" id="IPR018109">
    <property type="entry name" value="Folylpolyglutamate_synth_CS"/>
</dbReference>
<dbReference type="Pfam" id="PF02875">
    <property type="entry name" value="Mur_ligase_C"/>
    <property type="match status" value="1"/>
</dbReference>
<evidence type="ECO:0000256" key="8">
    <source>
        <dbReference type="ARBA" id="ARBA00023306"/>
    </source>
</evidence>
<feature type="domain" description="Mur ligase central" evidence="12">
    <location>
        <begin position="114"/>
        <end position="282"/>
    </location>
</feature>
<dbReference type="Proteomes" id="UP000236724">
    <property type="component" value="Unassembled WGS sequence"/>
</dbReference>
<keyword evidence="6 9" id="KW-0547">Nucleotide-binding</keyword>
<dbReference type="GO" id="GO:0051301">
    <property type="term" value="P:cell division"/>
    <property type="evidence" value="ECO:0007669"/>
    <property type="project" value="UniProtKB-KW"/>
</dbReference>
<dbReference type="Pfam" id="PF08245">
    <property type="entry name" value="Mur_ligase_M"/>
    <property type="match status" value="1"/>
</dbReference>
<dbReference type="GO" id="GO:0004326">
    <property type="term" value="F:tetrahydrofolylpolyglutamate synthase activity"/>
    <property type="evidence" value="ECO:0007669"/>
    <property type="project" value="InterPro"/>
</dbReference>
<dbReference type="InterPro" id="IPR013221">
    <property type="entry name" value="Mur_ligase_cen"/>
</dbReference>
<protein>
    <recommendedName>
        <fullName evidence="9 10">UDP-N-acetylmuramoylalanine--D-glutamate ligase</fullName>
        <ecNumber evidence="9 10">6.3.2.9</ecNumber>
    </recommendedName>
    <alternativeName>
        <fullName evidence="9">D-glutamic acid-adding enzyme</fullName>
    </alternativeName>
    <alternativeName>
        <fullName evidence="9">UDP-N-acetylmuramoyl-L-alanyl-D-glutamate synthetase</fullName>
    </alternativeName>
</protein>
<evidence type="ECO:0000256" key="10">
    <source>
        <dbReference type="RuleBase" id="RU003664"/>
    </source>
</evidence>
<dbReference type="RefSeq" id="WP_103921972.1">
    <property type="nucleotide sequence ID" value="NZ_FMSV02000549.1"/>
</dbReference>
<dbReference type="PROSITE" id="PS01011">
    <property type="entry name" value="FOLYLPOLYGLU_SYNT_1"/>
    <property type="match status" value="1"/>
</dbReference>
<evidence type="ECO:0000256" key="6">
    <source>
        <dbReference type="ARBA" id="ARBA00022741"/>
    </source>
</evidence>
<reference evidence="13 14" key="1">
    <citation type="submission" date="2016-10" db="EMBL/GenBank/DDBJ databases">
        <authorList>
            <person name="de Groot N.N."/>
        </authorList>
    </citation>
    <scope>NUCLEOTIDE SEQUENCE [LARGE SCALE GENOMIC DNA]</scope>
    <source>
        <strain evidence="13">MBHS1</strain>
    </source>
</reference>
<keyword evidence="9 10" id="KW-0961">Cell wall biogenesis/degradation</keyword>
<dbReference type="InterPro" id="IPR005762">
    <property type="entry name" value="MurD"/>
</dbReference>
<keyword evidence="9 10" id="KW-0573">Peptidoglycan synthesis</keyword>
<dbReference type="GO" id="GO:0071555">
    <property type="term" value="P:cell wall organization"/>
    <property type="evidence" value="ECO:0007669"/>
    <property type="project" value="UniProtKB-KW"/>
</dbReference>
<name>A0A1H6FEB9_9GAMM</name>
<accession>A0A1H6FEB9</accession>
<dbReference type="Gene3D" id="3.40.50.720">
    <property type="entry name" value="NAD(P)-binding Rossmann-like Domain"/>
    <property type="match status" value="1"/>
</dbReference>
<dbReference type="GO" id="GO:0005737">
    <property type="term" value="C:cytoplasm"/>
    <property type="evidence" value="ECO:0007669"/>
    <property type="project" value="UniProtKB-SubCell"/>
</dbReference>
<dbReference type="PANTHER" id="PTHR43692">
    <property type="entry name" value="UDP-N-ACETYLMURAMOYLALANINE--D-GLUTAMATE LIGASE"/>
    <property type="match status" value="1"/>
</dbReference>
<feature type="binding site" evidence="9">
    <location>
        <begin position="116"/>
        <end position="122"/>
    </location>
    <ligand>
        <name>ATP</name>
        <dbReference type="ChEBI" id="CHEBI:30616"/>
    </ligand>
</feature>
<dbReference type="GO" id="GO:0009252">
    <property type="term" value="P:peptidoglycan biosynthetic process"/>
    <property type="evidence" value="ECO:0007669"/>
    <property type="project" value="UniProtKB-UniRule"/>
</dbReference>
<evidence type="ECO:0000313" key="13">
    <source>
        <dbReference type="EMBL" id="SEH08430.1"/>
    </source>
</evidence>
<dbReference type="HAMAP" id="MF_00639">
    <property type="entry name" value="MurD"/>
    <property type="match status" value="1"/>
</dbReference>
<keyword evidence="9 10" id="KW-0133">Cell shape</keyword>
<evidence type="ECO:0000259" key="11">
    <source>
        <dbReference type="Pfam" id="PF02875"/>
    </source>
</evidence>
<keyword evidence="8 9" id="KW-0131">Cell cycle</keyword>
<keyword evidence="4 9" id="KW-0436">Ligase</keyword>
<evidence type="ECO:0000259" key="12">
    <source>
        <dbReference type="Pfam" id="PF08245"/>
    </source>
</evidence>
<organism evidence="13 14">
    <name type="scientific">Candidatus Venteria ishoeyi</name>
    <dbReference type="NCBI Taxonomy" id="1899563"/>
    <lineage>
        <taxon>Bacteria</taxon>
        <taxon>Pseudomonadati</taxon>
        <taxon>Pseudomonadota</taxon>
        <taxon>Gammaproteobacteria</taxon>
        <taxon>Thiotrichales</taxon>
        <taxon>Thiotrichaceae</taxon>
        <taxon>Venteria</taxon>
    </lineage>
</organism>
<dbReference type="InterPro" id="IPR036565">
    <property type="entry name" value="Mur-like_cat_sf"/>
</dbReference>